<reference evidence="1 2" key="1">
    <citation type="journal article" date="2023" name="Science">
        <title>Complex scaffold remodeling in plant triterpene biosynthesis.</title>
        <authorList>
            <person name="De La Pena R."/>
            <person name="Hodgson H."/>
            <person name="Liu J.C."/>
            <person name="Stephenson M.J."/>
            <person name="Martin A.C."/>
            <person name="Owen C."/>
            <person name="Harkess A."/>
            <person name="Leebens-Mack J."/>
            <person name="Jimenez L.E."/>
            <person name="Osbourn A."/>
            <person name="Sattely E.S."/>
        </authorList>
    </citation>
    <scope>NUCLEOTIDE SEQUENCE [LARGE SCALE GENOMIC DNA]</scope>
    <source>
        <strain evidence="2">cv. JPN11</strain>
        <tissue evidence="1">Leaf</tissue>
    </source>
</reference>
<dbReference type="EMBL" id="CM051394">
    <property type="protein sequence ID" value="KAJ4728433.1"/>
    <property type="molecule type" value="Genomic_DNA"/>
</dbReference>
<sequence>MLIHLTKLTKHGVRPSVFQSPYKYNLFCVSFSSYNLKLPETINDTANQVSAFLNKPNWQQNDFLKSLVSHMTPHVAYQVILLQGNDTHQGVRFFNWVCRHSTYCYDVESRILLLNLVASCALHGVVHKAIIELIKACSDGEENILKLIDALDELREVGFRLNYPCYSSLLMSLAKLDLGFLAYKVYVKMVADGFVVGAIDHRTMINALCKNGLLQAGEMFLCRVLKLGFSLDTHICTSLVLGHCRANDLQEAFKVFEIMSKEDECKPNSVTFSTLIHGLCDAGRLEEAFSLKEDMCEKGCQPSTHTYTVLIKALCDFALTGKALSLFDEMIVKGCKPNVHTYTVLIDRLCREGKICEANGLFKKMLQDGLFPGIVTYNALINGYCKQGRIIAAFELLALMEKRKCKPNIRTYNELMDGLCRMNKSYKALHLLERVVDNGLFPDEVTYNILMDGFCREGKLNLALKIFNSMSLAGLVPDGYSFTLIIDGLCKQGKPELANGFFGLMVKKGISPDEVTITALTDGHCKTGQTGDALMIFERMVENTILRTPHVLNSFLDVFCKENKLKEEYAMFGKILKYGLVPSVVTYTILIDGLFRAGKISPALSMLEMMKLAGCLPNVYTYTVVINGLCKSGRVKEAEMLFFKMFDLGVYPNHITYTILVKAHANASRLDHALKIVSIMVTNGCQLNSHIYSTLLAGFVSSNKASGLLSVGSGCHRDASSVHMEHHDDDYEHSLNNVLREMDVEHAFRLRNEIERCGGSTTDFYNFLIVELCKAGRLVEADSIAKDIVKSGLFPDKAISIIIEYYCREHKYNSCIEFMNLILNNGFVPSLASYCSVIQSVYNGRMKEEAERLVSDLFRYSGIEEKTSVLHDIEFLLRGDEPEKYLDLLNVLDRQRPIF</sequence>
<evidence type="ECO:0000313" key="2">
    <source>
        <dbReference type="Proteomes" id="UP001164539"/>
    </source>
</evidence>
<organism evidence="1 2">
    <name type="scientific">Melia azedarach</name>
    <name type="common">Chinaberry tree</name>
    <dbReference type="NCBI Taxonomy" id="155640"/>
    <lineage>
        <taxon>Eukaryota</taxon>
        <taxon>Viridiplantae</taxon>
        <taxon>Streptophyta</taxon>
        <taxon>Embryophyta</taxon>
        <taxon>Tracheophyta</taxon>
        <taxon>Spermatophyta</taxon>
        <taxon>Magnoliopsida</taxon>
        <taxon>eudicotyledons</taxon>
        <taxon>Gunneridae</taxon>
        <taxon>Pentapetalae</taxon>
        <taxon>rosids</taxon>
        <taxon>malvids</taxon>
        <taxon>Sapindales</taxon>
        <taxon>Meliaceae</taxon>
        <taxon>Melia</taxon>
    </lineage>
</organism>
<name>A0ACC1YY37_MELAZ</name>
<accession>A0ACC1YY37</accession>
<keyword evidence="2" id="KW-1185">Reference proteome</keyword>
<gene>
    <name evidence="1" type="ORF">OWV82_001366</name>
</gene>
<evidence type="ECO:0000313" key="1">
    <source>
        <dbReference type="EMBL" id="KAJ4728433.1"/>
    </source>
</evidence>
<dbReference type="Proteomes" id="UP001164539">
    <property type="component" value="Chromosome 1"/>
</dbReference>
<proteinExistence type="predicted"/>
<comment type="caution">
    <text evidence="1">The sequence shown here is derived from an EMBL/GenBank/DDBJ whole genome shotgun (WGS) entry which is preliminary data.</text>
</comment>
<protein>
    <submittedName>
        <fullName evidence="1">Pentatricopeptide repeat-containing protein</fullName>
    </submittedName>
</protein>